<sequence length="103" mass="11650">MESHSKSNSIQHQEEEAGYCVDRTDDQVNQACSEKNRPLPENFVRRLPGSPDDFTGSPDDFTGSPDDFVRRLLGSPDDFLEAKTTLSEDFQEVQTTSRRLPDD</sequence>
<evidence type="ECO:0000256" key="1">
    <source>
        <dbReference type="SAM" id="MobiDB-lite"/>
    </source>
</evidence>
<feature type="compositionally biased region" description="Polar residues" evidence="1">
    <location>
        <begin position="84"/>
        <end position="103"/>
    </location>
</feature>
<feature type="region of interest" description="Disordered" evidence="1">
    <location>
        <begin position="1"/>
        <end position="103"/>
    </location>
</feature>
<dbReference type="AlphaFoldDB" id="A0A8S9MVK3"/>
<dbReference type="EMBL" id="QGKX02002183">
    <property type="protein sequence ID" value="KAF3485938.1"/>
    <property type="molecule type" value="Genomic_DNA"/>
</dbReference>
<evidence type="ECO:0000313" key="2">
    <source>
        <dbReference type="EMBL" id="KAF3485938.1"/>
    </source>
</evidence>
<feature type="compositionally biased region" description="Polar residues" evidence="1">
    <location>
        <begin position="1"/>
        <end position="11"/>
    </location>
</feature>
<dbReference type="Proteomes" id="UP000712600">
    <property type="component" value="Unassembled WGS sequence"/>
</dbReference>
<comment type="caution">
    <text evidence="2">The sequence shown here is derived from an EMBL/GenBank/DDBJ whole genome shotgun (WGS) entry which is preliminary data.</text>
</comment>
<evidence type="ECO:0000313" key="3">
    <source>
        <dbReference type="Proteomes" id="UP000712600"/>
    </source>
</evidence>
<protein>
    <submittedName>
        <fullName evidence="2">Uncharacterized protein</fullName>
    </submittedName>
</protein>
<proteinExistence type="predicted"/>
<accession>A0A8S9MVK3</accession>
<gene>
    <name evidence="2" type="ORF">F2Q69_00055115</name>
</gene>
<reference evidence="2" key="1">
    <citation type="submission" date="2019-12" db="EMBL/GenBank/DDBJ databases">
        <title>Genome sequencing and annotation of Brassica cretica.</title>
        <authorList>
            <person name="Studholme D.J."/>
            <person name="Sarris P."/>
        </authorList>
    </citation>
    <scope>NUCLEOTIDE SEQUENCE</scope>
    <source>
        <strain evidence="2">PFS-109/04</strain>
        <tissue evidence="2">Leaf</tissue>
    </source>
</reference>
<name>A0A8S9MVK3_BRACR</name>
<organism evidence="2 3">
    <name type="scientific">Brassica cretica</name>
    <name type="common">Mustard</name>
    <dbReference type="NCBI Taxonomy" id="69181"/>
    <lineage>
        <taxon>Eukaryota</taxon>
        <taxon>Viridiplantae</taxon>
        <taxon>Streptophyta</taxon>
        <taxon>Embryophyta</taxon>
        <taxon>Tracheophyta</taxon>
        <taxon>Spermatophyta</taxon>
        <taxon>Magnoliopsida</taxon>
        <taxon>eudicotyledons</taxon>
        <taxon>Gunneridae</taxon>
        <taxon>Pentapetalae</taxon>
        <taxon>rosids</taxon>
        <taxon>malvids</taxon>
        <taxon>Brassicales</taxon>
        <taxon>Brassicaceae</taxon>
        <taxon>Brassiceae</taxon>
        <taxon>Brassica</taxon>
    </lineage>
</organism>